<sequence>MRPLDSASSGVYVVSTPIGAVSLGHRLLLAFEHFLGFATQQRMEKALLVSRWENINVDQDSLSARHLQVNHAPRWTDSIDLIYHEPSGSTILTSTETPAIRLSQHNYGLKTMFPISWRFASNRTEPMFDFSTMQEDMNRTLQLNLVSTKKENHVPNFWRFSSNRTEPVFNSSTGPGVDEDGGLVAERVVLRMQEMNRRIVFVLVLIIVTVALCFFHLSPYCVKPDNIRVPPRWTSNVLVLIVVAFALCFFCVSELQSLSNECGLFLR</sequence>
<accession>A0A067SUE8</accession>
<proteinExistence type="predicted"/>
<keyword evidence="1" id="KW-1133">Transmembrane helix</keyword>
<feature type="transmembrane region" description="Helical" evidence="1">
    <location>
        <begin position="199"/>
        <end position="217"/>
    </location>
</feature>
<organism evidence="2 3">
    <name type="scientific">Galerina marginata (strain CBS 339.88)</name>
    <dbReference type="NCBI Taxonomy" id="685588"/>
    <lineage>
        <taxon>Eukaryota</taxon>
        <taxon>Fungi</taxon>
        <taxon>Dikarya</taxon>
        <taxon>Basidiomycota</taxon>
        <taxon>Agaricomycotina</taxon>
        <taxon>Agaricomycetes</taxon>
        <taxon>Agaricomycetidae</taxon>
        <taxon>Agaricales</taxon>
        <taxon>Agaricineae</taxon>
        <taxon>Strophariaceae</taxon>
        <taxon>Galerina</taxon>
    </lineage>
</organism>
<keyword evidence="1" id="KW-0472">Membrane</keyword>
<reference evidence="3" key="1">
    <citation type="journal article" date="2014" name="Proc. Natl. Acad. Sci. U.S.A.">
        <title>Extensive sampling of basidiomycete genomes demonstrates inadequacy of the white-rot/brown-rot paradigm for wood decay fungi.</title>
        <authorList>
            <person name="Riley R."/>
            <person name="Salamov A.A."/>
            <person name="Brown D.W."/>
            <person name="Nagy L.G."/>
            <person name="Floudas D."/>
            <person name="Held B.W."/>
            <person name="Levasseur A."/>
            <person name="Lombard V."/>
            <person name="Morin E."/>
            <person name="Otillar R."/>
            <person name="Lindquist E.A."/>
            <person name="Sun H."/>
            <person name="LaButti K.M."/>
            <person name="Schmutz J."/>
            <person name="Jabbour D."/>
            <person name="Luo H."/>
            <person name="Baker S.E."/>
            <person name="Pisabarro A.G."/>
            <person name="Walton J.D."/>
            <person name="Blanchette R.A."/>
            <person name="Henrissat B."/>
            <person name="Martin F."/>
            <person name="Cullen D."/>
            <person name="Hibbett D.S."/>
            <person name="Grigoriev I.V."/>
        </authorList>
    </citation>
    <scope>NUCLEOTIDE SEQUENCE [LARGE SCALE GENOMIC DNA]</scope>
    <source>
        <strain evidence="3">CBS 339.88</strain>
    </source>
</reference>
<evidence type="ECO:0000313" key="3">
    <source>
        <dbReference type="Proteomes" id="UP000027222"/>
    </source>
</evidence>
<name>A0A067SUE8_GALM3</name>
<dbReference type="EMBL" id="KL142397">
    <property type="protein sequence ID" value="KDR70393.1"/>
    <property type="molecule type" value="Genomic_DNA"/>
</dbReference>
<evidence type="ECO:0000313" key="2">
    <source>
        <dbReference type="EMBL" id="KDR70393.1"/>
    </source>
</evidence>
<evidence type="ECO:0000256" key="1">
    <source>
        <dbReference type="SAM" id="Phobius"/>
    </source>
</evidence>
<dbReference type="AlphaFoldDB" id="A0A067SUE8"/>
<protein>
    <submittedName>
        <fullName evidence="2">Uncharacterized protein</fullName>
    </submittedName>
</protein>
<dbReference type="HOGENOM" id="CLU_1042240_0_0_1"/>
<gene>
    <name evidence="2" type="ORF">GALMADRAFT_144694</name>
</gene>
<feature type="transmembrane region" description="Helical" evidence="1">
    <location>
        <begin position="237"/>
        <end position="258"/>
    </location>
</feature>
<keyword evidence="3" id="KW-1185">Reference proteome</keyword>
<keyword evidence="1" id="KW-0812">Transmembrane</keyword>
<dbReference type="Proteomes" id="UP000027222">
    <property type="component" value="Unassembled WGS sequence"/>
</dbReference>